<dbReference type="GO" id="GO:0000139">
    <property type="term" value="C:Golgi membrane"/>
    <property type="evidence" value="ECO:0007669"/>
    <property type="project" value="UniProtKB-SubCell"/>
</dbReference>
<keyword evidence="4" id="KW-0812">Transmembrane</keyword>
<dbReference type="EMBL" id="KE344278">
    <property type="protein sequence ID" value="EXB56092.1"/>
    <property type="molecule type" value="Genomic_DNA"/>
</dbReference>
<evidence type="ECO:0000256" key="1">
    <source>
        <dbReference type="ARBA" id="ARBA00004323"/>
    </source>
</evidence>
<evidence type="ECO:0000256" key="4">
    <source>
        <dbReference type="ARBA" id="ARBA00022968"/>
    </source>
</evidence>
<keyword evidence="3 6" id="KW-0808">Transferase</keyword>
<keyword evidence="4" id="KW-0735">Signal-anchor</keyword>
<evidence type="ECO:0000313" key="6">
    <source>
        <dbReference type="EMBL" id="EXB56092.1"/>
    </source>
</evidence>
<dbReference type="GO" id="GO:0005768">
    <property type="term" value="C:endosome"/>
    <property type="evidence" value="ECO:0007669"/>
    <property type="project" value="TreeGrafter"/>
</dbReference>
<keyword evidence="5" id="KW-0333">Golgi apparatus</keyword>
<dbReference type="GO" id="GO:0035252">
    <property type="term" value="F:UDP-xylosyltransferase activity"/>
    <property type="evidence" value="ECO:0007669"/>
    <property type="project" value="TreeGrafter"/>
</dbReference>
<dbReference type="eggNOG" id="KOG4748">
    <property type="taxonomic scope" value="Eukaryota"/>
</dbReference>
<dbReference type="GO" id="GO:0009969">
    <property type="term" value="P:xyloglucan biosynthetic process"/>
    <property type="evidence" value="ECO:0007669"/>
    <property type="project" value="TreeGrafter"/>
</dbReference>
<dbReference type="GO" id="GO:0033843">
    <property type="term" value="F:xyloglucan 6-xylosyltransferase activity"/>
    <property type="evidence" value="ECO:0007669"/>
    <property type="project" value="TreeGrafter"/>
</dbReference>
<sequence length="93" mass="10528">MVGTIPTSPTLSARESLIGTSRDGSGYPDFPNFFALNKPRVLLVTDSSLKPCKNPVGDHYLLKSIKNKIDYFRFHEIEIFYNMALLDAKMARF</sequence>
<evidence type="ECO:0000256" key="3">
    <source>
        <dbReference type="ARBA" id="ARBA00022679"/>
    </source>
</evidence>
<evidence type="ECO:0000256" key="5">
    <source>
        <dbReference type="ARBA" id="ARBA00023034"/>
    </source>
</evidence>
<proteinExistence type="predicted"/>
<dbReference type="PANTHER" id="PTHR31311:SF5">
    <property type="entry name" value="XYLOGLUCAN 6-XYLOSYLTRANSFERASE 2"/>
    <property type="match status" value="1"/>
</dbReference>
<keyword evidence="2" id="KW-0328">Glycosyltransferase</keyword>
<dbReference type="InterPro" id="IPR008630">
    <property type="entry name" value="Glyco_trans_34"/>
</dbReference>
<dbReference type="Pfam" id="PF05637">
    <property type="entry name" value="Glyco_transf_34"/>
    <property type="match status" value="1"/>
</dbReference>
<evidence type="ECO:0000256" key="2">
    <source>
        <dbReference type="ARBA" id="ARBA00022676"/>
    </source>
</evidence>
<dbReference type="Proteomes" id="UP000030645">
    <property type="component" value="Unassembled WGS sequence"/>
</dbReference>
<dbReference type="GO" id="GO:0005802">
    <property type="term" value="C:trans-Golgi network"/>
    <property type="evidence" value="ECO:0007669"/>
    <property type="project" value="TreeGrafter"/>
</dbReference>
<protein>
    <submittedName>
        <fullName evidence="6">Xyloglucan 6-xylosyltransferase</fullName>
    </submittedName>
</protein>
<dbReference type="AlphaFoldDB" id="W9QWA4"/>
<name>W9QWA4_9ROSA</name>
<dbReference type="GO" id="GO:0016758">
    <property type="term" value="F:hexosyltransferase activity"/>
    <property type="evidence" value="ECO:0007669"/>
    <property type="project" value="TreeGrafter"/>
</dbReference>
<reference evidence="7" key="1">
    <citation type="submission" date="2013-01" db="EMBL/GenBank/DDBJ databases">
        <title>Draft Genome Sequence of a Mulberry Tree, Morus notabilis C.K. Schneid.</title>
        <authorList>
            <person name="He N."/>
            <person name="Zhao S."/>
        </authorList>
    </citation>
    <scope>NUCLEOTIDE SEQUENCE</scope>
</reference>
<organism evidence="6 7">
    <name type="scientific">Morus notabilis</name>
    <dbReference type="NCBI Taxonomy" id="981085"/>
    <lineage>
        <taxon>Eukaryota</taxon>
        <taxon>Viridiplantae</taxon>
        <taxon>Streptophyta</taxon>
        <taxon>Embryophyta</taxon>
        <taxon>Tracheophyta</taxon>
        <taxon>Spermatophyta</taxon>
        <taxon>Magnoliopsida</taxon>
        <taxon>eudicotyledons</taxon>
        <taxon>Gunneridae</taxon>
        <taxon>Pentapetalae</taxon>
        <taxon>rosids</taxon>
        <taxon>fabids</taxon>
        <taxon>Rosales</taxon>
        <taxon>Moraceae</taxon>
        <taxon>Moreae</taxon>
        <taxon>Morus</taxon>
    </lineage>
</organism>
<accession>W9QWA4</accession>
<keyword evidence="7" id="KW-1185">Reference proteome</keyword>
<comment type="subcellular location">
    <subcellularLocation>
        <location evidence="1">Golgi apparatus membrane</location>
        <topology evidence="1">Single-pass type II membrane protein</topology>
    </subcellularLocation>
</comment>
<evidence type="ECO:0000313" key="7">
    <source>
        <dbReference type="Proteomes" id="UP000030645"/>
    </source>
</evidence>
<dbReference type="STRING" id="981085.W9QWA4"/>
<gene>
    <name evidence="6" type="ORF">L484_001922</name>
</gene>
<dbReference type="PANTHER" id="PTHR31311">
    <property type="entry name" value="XYLOGLUCAN 6-XYLOSYLTRANSFERASE 5-RELATED-RELATED"/>
    <property type="match status" value="1"/>
</dbReference>